<reference evidence="1" key="1">
    <citation type="journal article" date="2015" name="Nature">
        <title>Complex archaea that bridge the gap between prokaryotes and eukaryotes.</title>
        <authorList>
            <person name="Spang A."/>
            <person name="Saw J.H."/>
            <person name="Jorgensen S.L."/>
            <person name="Zaremba-Niedzwiedzka K."/>
            <person name="Martijn J."/>
            <person name="Lind A.E."/>
            <person name="van Eijk R."/>
            <person name="Schleper C."/>
            <person name="Guy L."/>
            <person name="Ettema T.J."/>
        </authorList>
    </citation>
    <scope>NUCLEOTIDE SEQUENCE</scope>
</reference>
<sequence length="64" mass="7413">MRILIGVLVMVLWCGIGCNARREFNVVENELNHSMADLGYTYCKTGETREELHKMIREILGEKQ</sequence>
<dbReference type="EMBL" id="LAZR01041089">
    <property type="protein sequence ID" value="KKL12878.1"/>
    <property type="molecule type" value="Genomic_DNA"/>
</dbReference>
<organism evidence="1">
    <name type="scientific">marine sediment metagenome</name>
    <dbReference type="NCBI Taxonomy" id="412755"/>
    <lineage>
        <taxon>unclassified sequences</taxon>
        <taxon>metagenomes</taxon>
        <taxon>ecological metagenomes</taxon>
    </lineage>
</organism>
<gene>
    <name evidence="1" type="ORF">LCGC14_2531360</name>
</gene>
<name>A0A0F9DLP2_9ZZZZ</name>
<accession>A0A0F9DLP2</accession>
<evidence type="ECO:0000313" key="1">
    <source>
        <dbReference type="EMBL" id="KKL12878.1"/>
    </source>
</evidence>
<protein>
    <submittedName>
        <fullName evidence="1">Uncharacterized protein</fullName>
    </submittedName>
</protein>
<dbReference type="AlphaFoldDB" id="A0A0F9DLP2"/>
<proteinExistence type="predicted"/>
<comment type="caution">
    <text evidence="1">The sequence shown here is derived from an EMBL/GenBank/DDBJ whole genome shotgun (WGS) entry which is preliminary data.</text>
</comment>